<accession>A0A0D9V6S5</accession>
<evidence type="ECO:0000313" key="2">
    <source>
        <dbReference type="EnsemblPlants" id="LPERR01G29370.1"/>
    </source>
</evidence>
<feature type="signal peptide" evidence="1">
    <location>
        <begin position="1"/>
        <end position="31"/>
    </location>
</feature>
<keyword evidence="1" id="KW-0732">Signal</keyword>
<sequence length="99" mass="10487">MSIGNLRVFMVFLVVQVCLFAMLGAPWTVHGRIATVMPLVICCNRVPECCLAAGAGAGAGTTAMATNPDPKHSFLVAPYISANSVSMLGQIKQYLIKQC</sequence>
<reference evidence="3" key="2">
    <citation type="submission" date="2013-12" db="EMBL/GenBank/DDBJ databases">
        <authorList>
            <person name="Yu Y."/>
            <person name="Lee S."/>
            <person name="de Baynast K."/>
            <person name="Wissotski M."/>
            <person name="Liu L."/>
            <person name="Talag J."/>
            <person name="Goicoechea J."/>
            <person name="Angelova A."/>
            <person name="Jetty R."/>
            <person name="Kudrna D."/>
            <person name="Golser W."/>
            <person name="Rivera L."/>
            <person name="Zhang J."/>
            <person name="Wing R."/>
        </authorList>
    </citation>
    <scope>NUCLEOTIDE SEQUENCE</scope>
</reference>
<reference evidence="2 3" key="1">
    <citation type="submission" date="2012-08" db="EMBL/GenBank/DDBJ databases">
        <title>Oryza genome evolution.</title>
        <authorList>
            <person name="Wing R.A."/>
        </authorList>
    </citation>
    <scope>NUCLEOTIDE SEQUENCE</scope>
</reference>
<reference evidence="2" key="3">
    <citation type="submission" date="2015-04" db="UniProtKB">
        <authorList>
            <consortium name="EnsemblPlants"/>
        </authorList>
    </citation>
    <scope>IDENTIFICATION</scope>
</reference>
<proteinExistence type="predicted"/>
<feature type="chain" id="PRO_5002347086" evidence="1">
    <location>
        <begin position="32"/>
        <end position="99"/>
    </location>
</feature>
<dbReference type="AlphaFoldDB" id="A0A0D9V6S5"/>
<evidence type="ECO:0000256" key="1">
    <source>
        <dbReference type="SAM" id="SignalP"/>
    </source>
</evidence>
<name>A0A0D9V6S5_9ORYZ</name>
<dbReference type="Proteomes" id="UP000032180">
    <property type="component" value="Chromosome 1"/>
</dbReference>
<dbReference type="Gramene" id="LPERR01G29370.1">
    <property type="protein sequence ID" value="LPERR01G29370.1"/>
    <property type="gene ID" value="LPERR01G29370"/>
</dbReference>
<keyword evidence="3" id="KW-1185">Reference proteome</keyword>
<protein>
    <submittedName>
        <fullName evidence="2">Uncharacterized protein</fullName>
    </submittedName>
</protein>
<dbReference type="HOGENOM" id="CLU_181770_0_0_1"/>
<dbReference type="EnsemblPlants" id="LPERR01G29370.1">
    <property type="protein sequence ID" value="LPERR01G29370.1"/>
    <property type="gene ID" value="LPERR01G29370"/>
</dbReference>
<organism evidence="2 3">
    <name type="scientific">Leersia perrieri</name>
    <dbReference type="NCBI Taxonomy" id="77586"/>
    <lineage>
        <taxon>Eukaryota</taxon>
        <taxon>Viridiplantae</taxon>
        <taxon>Streptophyta</taxon>
        <taxon>Embryophyta</taxon>
        <taxon>Tracheophyta</taxon>
        <taxon>Spermatophyta</taxon>
        <taxon>Magnoliopsida</taxon>
        <taxon>Liliopsida</taxon>
        <taxon>Poales</taxon>
        <taxon>Poaceae</taxon>
        <taxon>BOP clade</taxon>
        <taxon>Oryzoideae</taxon>
        <taxon>Oryzeae</taxon>
        <taxon>Oryzinae</taxon>
        <taxon>Leersia</taxon>
    </lineage>
</organism>
<evidence type="ECO:0000313" key="3">
    <source>
        <dbReference type="Proteomes" id="UP000032180"/>
    </source>
</evidence>